<feature type="domain" description="RING-type" evidence="11">
    <location>
        <begin position="97"/>
        <end position="166"/>
    </location>
</feature>
<keyword evidence="4 9" id="KW-0863">Zinc-finger</keyword>
<dbReference type="GO" id="GO:0061630">
    <property type="term" value="F:ubiquitin protein ligase activity"/>
    <property type="evidence" value="ECO:0007669"/>
    <property type="project" value="InterPro"/>
</dbReference>
<dbReference type="GO" id="GO:0097602">
    <property type="term" value="F:cullin family protein binding"/>
    <property type="evidence" value="ECO:0007669"/>
    <property type="project" value="InterPro"/>
</dbReference>
<proteinExistence type="predicted"/>
<dbReference type="GO" id="GO:0051301">
    <property type="term" value="P:cell division"/>
    <property type="evidence" value="ECO:0007669"/>
    <property type="project" value="UniProtKB-KW"/>
</dbReference>
<dbReference type="SMART" id="SM00184">
    <property type="entry name" value="RING"/>
    <property type="match status" value="1"/>
</dbReference>
<evidence type="ECO:0000256" key="2">
    <source>
        <dbReference type="ARBA" id="ARBA00022618"/>
    </source>
</evidence>
<dbReference type="Gene3D" id="3.30.40.10">
    <property type="entry name" value="Zinc/RING finger domain, C3HC4 (zinc finger)"/>
    <property type="match status" value="1"/>
</dbReference>
<dbReference type="Pfam" id="PF12861">
    <property type="entry name" value="zf-ANAPC11"/>
    <property type="match status" value="1"/>
</dbReference>
<evidence type="ECO:0000256" key="4">
    <source>
        <dbReference type="ARBA" id="ARBA00022771"/>
    </source>
</evidence>
<keyword evidence="7" id="KW-0862">Zinc</keyword>
<keyword evidence="5" id="KW-0498">Mitosis</keyword>
<evidence type="ECO:0000313" key="12">
    <source>
        <dbReference type="EMBL" id="CAD8887500.1"/>
    </source>
</evidence>
<dbReference type="AlphaFoldDB" id="A0A7S1FSX1"/>
<evidence type="ECO:0000256" key="3">
    <source>
        <dbReference type="ARBA" id="ARBA00022723"/>
    </source>
</evidence>
<dbReference type="InterPro" id="IPR024991">
    <property type="entry name" value="RING-H2_APC11"/>
</dbReference>
<gene>
    <name evidence="12" type="ORF">CHYS00102_LOCUS14698</name>
</gene>
<dbReference type="EMBL" id="HBFR01020421">
    <property type="protein sequence ID" value="CAD8887500.1"/>
    <property type="molecule type" value="Transcribed_RNA"/>
</dbReference>
<accession>A0A7S1FSX1</accession>
<dbReference type="PANTHER" id="PTHR11210">
    <property type="entry name" value="RING BOX"/>
    <property type="match status" value="1"/>
</dbReference>
<evidence type="ECO:0000256" key="5">
    <source>
        <dbReference type="ARBA" id="ARBA00022776"/>
    </source>
</evidence>
<dbReference type="InterPro" id="IPR001841">
    <property type="entry name" value="Znf_RING"/>
</dbReference>
<dbReference type="SUPFAM" id="SSF57850">
    <property type="entry name" value="RING/U-box"/>
    <property type="match status" value="1"/>
</dbReference>
<protein>
    <recommendedName>
        <fullName evidence="1">Anaphase-promoting complex subunit 11</fullName>
    </recommendedName>
</protein>
<name>A0A7S1FSX1_9STRA</name>
<evidence type="ECO:0000259" key="11">
    <source>
        <dbReference type="PROSITE" id="PS50089"/>
    </source>
</evidence>
<dbReference type="PROSITE" id="PS50089">
    <property type="entry name" value="ZF_RING_2"/>
    <property type="match status" value="1"/>
</dbReference>
<keyword evidence="2" id="KW-0132">Cell division</keyword>
<keyword evidence="3" id="KW-0479">Metal-binding</keyword>
<evidence type="ECO:0000256" key="9">
    <source>
        <dbReference type="PROSITE-ProRule" id="PRU00175"/>
    </source>
</evidence>
<evidence type="ECO:0000256" key="8">
    <source>
        <dbReference type="ARBA" id="ARBA00023306"/>
    </source>
</evidence>
<feature type="compositionally biased region" description="Acidic residues" evidence="10">
    <location>
        <begin position="84"/>
        <end position="93"/>
    </location>
</feature>
<evidence type="ECO:0000256" key="10">
    <source>
        <dbReference type="SAM" id="MobiDB-lite"/>
    </source>
</evidence>
<reference evidence="12" key="1">
    <citation type="submission" date="2021-01" db="EMBL/GenBank/DDBJ databases">
        <authorList>
            <person name="Corre E."/>
            <person name="Pelletier E."/>
            <person name="Niang G."/>
            <person name="Scheremetjew M."/>
            <person name="Finn R."/>
            <person name="Kale V."/>
            <person name="Holt S."/>
            <person name="Cochrane G."/>
            <person name="Meng A."/>
            <person name="Brown T."/>
            <person name="Cohen L."/>
        </authorList>
    </citation>
    <scope>NUCLEOTIDE SEQUENCE</scope>
    <source>
        <strain evidence="12">308</strain>
    </source>
</reference>
<organism evidence="12">
    <name type="scientific">Corethron hystrix</name>
    <dbReference type="NCBI Taxonomy" id="216773"/>
    <lineage>
        <taxon>Eukaryota</taxon>
        <taxon>Sar</taxon>
        <taxon>Stramenopiles</taxon>
        <taxon>Ochrophyta</taxon>
        <taxon>Bacillariophyta</taxon>
        <taxon>Coscinodiscophyceae</taxon>
        <taxon>Corethrophycidae</taxon>
        <taxon>Corethrales</taxon>
        <taxon>Corethraceae</taxon>
        <taxon>Corethron</taxon>
    </lineage>
</organism>
<evidence type="ECO:0000256" key="1">
    <source>
        <dbReference type="ARBA" id="ARBA00013928"/>
    </source>
</evidence>
<sequence length="182" mass="20298">MAQIQAGKWKCSAFQSDKITPDEDLHNLPQHGQRKSVKMCVNIVHYHAIARWSWDTRGRDRRRRKKQQECSTVRQIGGTHATNEEDDDSADGEDDVCGICQNPYEGVAPDARYPGDECPVVWGRCGHPYHLACINTWVQSQQRRNGGGEAAGGNGAENKNTCPICRADWEFDGGEDAKELGD</sequence>
<dbReference type="InterPro" id="IPR051031">
    <property type="entry name" value="RING-box_E3_Ubiquitin_Ligase"/>
</dbReference>
<keyword evidence="8" id="KW-0131">Cell cycle</keyword>
<feature type="region of interest" description="Disordered" evidence="10">
    <location>
        <begin position="57"/>
        <end position="93"/>
    </location>
</feature>
<keyword evidence="6" id="KW-0833">Ubl conjugation pathway</keyword>
<dbReference type="InterPro" id="IPR013083">
    <property type="entry name" value="Znf_RING/FYVE/PHD"/>
</dbReference>
<dbReference type="GO" id="GO:0031145">
    <property type="term" value="P:anaphase-promoting complex-dependent catabolic process"/>
    <property type="evidence" value="ECO:0007669"/>
    <property type="project" value="InterPro"/>
</dbReference>
<evidence type="ECO:0000256" key="7">
    <source>
        <dbReference type="ARBA" id="ARBA00022833"/>
    </source>
</evidence>
<dbReference type="GO" id="GO:0005680">
    <property type="term" value="C:anaphase-promoting complex"/>
    <property type="evidence" value="ECO:0007669"/>
    <property type="project" value="InterPro"/>
</dbReference>
<evidence type="ECO:0000256" key="6">
    <source>
        <dbReference type="ARBA" id="ARBA00022786"/>
    </source>
</evidence>
<dbReference type="GO" id="GO:0008270">
    <property type="term" value="F:zinc ion binding"/>
    <property type="evidence" value="ECO:0007669"/>
    <property type="project" value="UniProtKB-KW"/>
</dbReference>